<dbReference type="EMBL" id="JAGINW010000001">
    <property type="protein sequence ID" value="MBP2330697.1"/>
    <property type="molecule type" value="Genomic_DNA"/>
</dbReference>
<protein>
    <submittedName>
        <fullName evidence="3">Uncharacterized protein</fullName>
    </submittedName>
</protein>
<keyword evidence="2" id="KW-0812">Transmembrane</keyword>
<feature type="transmembrane region" description="Helical" evidence="2">
    <location>
        <begin position="66"/>
        <end position="93"/>
    </location>
</feature>
<reference evidence="3 4" key="1">
    <citation type="submission" date="2021-03" db="EMBL/GenBank/DDBJ databases">
        <title>Sequencing the genomes of 1000 actinobacteria strains.</title>
        <authorList>
            <person name="Klenk H.-P."/>
        </authorList>
    </citation>
    <scope>NUCLEOTIDE SEQUENCE [LARGE SCALE GENOMIC DNA]</scope>
    <source>
        <strain evidence="3 4">DSM 46670</strain>
    </source>
</reference>
<keyword evidence="2" id="KW-0472">Membrane</keyword>
<gene>
    <name evidence="3" type="ORF">JOF56_011082</name>
</gene>
<organism evidence="3 4">
    <name type="scientific">Kibdelosporangium banguiense</name>
    <dbReference type="NCBI Taxonomy" id="1365924"/>
    <lineage>
        <taxon>Bacteria</taxon>
        <taxon>Bacillati</taxon>
        <taxon>Actinomycetota</taxon>
        <taxon>Actinomycetes</taxon>
        <taxon>Pseudonocardiales</taxon>
        <taxon>Pseudonocardiaceae</taxon>
        <taxon>Kibdelosporangium</taxon>
    </lineage>
</organism>
<comment type="caution">
    <text evidence="3">The sequence shown here is derived from an EMBL/GenBank/DDBJ whole genome shotgun (WGS) entry which is preliminary data.</text>
</comment>
<evidence type="ECO:0000313" key="3">
    <source>
        <dbReference type="EMBL" id="MBP2330697.1"/>
    </source>
</evidence>
<keyword evidence="2" id="KW-1133">Transmembrane helix</keyword>
<evidence type="ECO:0000256" key="2">
    <source>
        <dbReference type="SAM" id="Phobius"/>
    </source>
</evidence>
<dbReference type="Proteomes" id="UP001519332">
    <property type="component" value="Unassembled WGS sequence"/>
</dbReference>
<proteinExistence type="predicted"/>
<feature type="region of interest" description="Disordered" evidence="1">
    <location>
        <begin position="37"/>
        <end position="61"/>
    </location>
</feature>
<dbReference type="RefSeq" id="WP_209647348.1">
    <property type="nucleotide sequence ID" value="NZ_JAGINW010000001.1"/>
</dbReference>
<name>A0ABS4U229_9PSEU</name>
<keyword evidence="4" id="KW-1185">Reference proteome</keyword>
<evidence type="ECO:0000256" key="1">
    <source>
        <dbReference type="SAM" id="MobiDB-lite"/>
    </source>
</evidence>
<accession>A0ABS4U229</accession>
<evidence type="ECO:0000313" key="4">
    <source>
        <dbReference type="Proteomes" id="UP001519332"/>
    </source>
</evidence>
<sequence length="127" mass="13714">MKAAGTLRTGPRWLLLCLLLFGVVSMHHFVTSEAHHQSSGMTMDAPASAPAQHEPEQPAPSPKHDLLHLCLAVMGAIAGLLLLGLLLAMAIPVHVPSLRPERRIQRVDRPPKSSGRDLLSSVCVLRL</sequence>